<sequence>MGELYKKCTRCGEVKPLNCFGKDKSSKDGYTRWCKECRKEYYRATAEQNKRRAREWYYANLERAKESRRRWRQANREKDLANKKAWYYANREKVLERNRQWRESNKERKKERDKKYYLVNKDRIRELQRKYREENKDKVRVYLERWKVENSEQYKEAYKTWRKEHKELVRAYQRNYKARKKQASGTHTGEDIKKLYAEQDGKCFYCGKELEGEFHVDHKVPLSRGGSNSPDNLVLACPSCNLQKNDKTIEEYFIWIEKRKESVV</sequence>
<protein>
    <submittedName>
        <fullName evidence="2">HNH endonuclease</fullName>
    </submittedName>
</protein>
<dbReference type="EMBL" id="AMYG01000057">
    <property type="protein sequence ID" value="EMT38135.1"/>
    <property type="molecule type" value="Genomic_DNA"/>
</dbReference>
<name>M8CLN2_THETY</name>
<organism evidence="2 3">
    <name type="scientific">Thermoanaerobacter thermohydrosulfuricus WC1</name>
    <dbReference type="NCBI Taxonomy" id="1198630"/>
    <lineage>
        <taxon>Bacteria</taxon>
        <taxon>Bacillati</taxon>
        <taxon>Bacillota</taxon>
        <taxon>Clostridia</taxon>
        <taxon>Thermoanaerobacterales</taxon>
        <taxon>Thermoanaerobacteraceae</taxon>
        <taxon>Thermoanaerobacter</taxon>
    </lineage>
</organism>
<accession>M8CLN2</accession>
<evidence type="ECO:0000313" key="3">
    <source>
        <dbReference type="Proteomes" id="UP000013242"/>
    </source>
</evidence>
<dbReference type="CDD" id="cd00085">
    <property type="entry name" value="HNHc"/>
    <property type="match status" value="1"/>
</dbReference>
<keyword evidence="3" id="KW-1185">Reference proteome</keyword>
<dbReference type="RefSeq" id="WP_004404231.1">
    <property type="nucleotide sequence ID" value="NZ_KB731305.1"/>
</dbReference>
<dbReference type="Proteomes" id="UP000013242">
    <property type="component" value="Unassembled WGS sequence"/>
</dbReference>
<dbReference type="SMART" id="SM00507">
    <property type="entry name" value="HNHc"/>
    <property type="match status" value="1"/>
</dbReference>
<dbReference type="GO" id="GO:0008270">
    <property type="term" value="F:zinc ion binding"/>
    <property type="evidence" value="ECO:0007669"/>
    <property type="project" value="InterPro"/>
</dbReference>
<keyword evidence="2" id="KW-0378">Hydrolase</keyword>
<proteinExistence type="predicted"/>
<gene>
    <name evidence="2" type="ORF">TthWC1_2367</name>
</gene>
<dbReference type="AlphaFoldDB" id="M8CLN2"/>
<dbReference type="InterPro" id="IPR002711">
    <property type="entry name" value="HNH"/>
</dbReference>
<dbReference type="InterPro" id="IPR052892">
    <property type="entry name" value="NA-targeting_endonuclease"/>
</dbReference>
<dbReference type="GO" id="GO:0004519">
    <property type="term" value="F:endonuclease activity"/>
    <property type="evidence" value="ECO:0007669"/>
    <property type="project" value="UniProtKB-KW"/>
</dbReference>
<dbReference type="InterPro" id="IPR003615">
    <property type="entry name" value="HNH_nuc"/>
</dbReference>
<evidence type="ECO:0000259" key="1">
    <source>
        <dbReference type="SMART" id="SM00507"/>
    </source>
</evidence>
<feature type="domain" description="HNH nuclease" evidence="1">
    <location>
        <begin position="191"/>
        <end position="242"/>
    </location>
</feature>
<dbReference type="PANTHER" id="PTHR33877">
    <property type="entry name" value="SLL1193 PROTEIN"/>
    <property type="match status" value="1"/>
</dbReference>
<keyword evidence="2" id="KW-0540">Nuclease</keyword>
<reference evidence="2 3" key="1">
    <citation type="journal article" date="2013" name="PLoS ONE">
        <title>Genomic Evaluation of Thermoanaerobacter spp. for the Construction of Designer Co-Cultures to Improve Lignocellulosic Biofuel Production.</title>
        <authorList>
            <person name="Verbeke T.J."/>
            <person name="Zhang X."/>
            <person name="Henrissat B."/>
            <person name="Spicer V."/>
            <person name="Rydzak T."/>
            <person name="Krokhin O.V."/>
            <person name="Fristensky B."/>
            <person name="Levin D.B."/>
            <person name="Sparling R."/>
        </authorList>
    </citation>
    <scope>NUCLEOTIDE SEQUENCE [LARGE SCALE GENOMIC DNA]</scope>
    <source>
        <strain evidence="2 3">WC1</strain>
    </source>
</reference>
<dbReference type="Pfam" id="PF01844">
    <property type="entry name" value="HNH"/>
    <property type="match status" value="1"/>
</dbReference>
<comment type="caution">
    <text evidence="2">The sequence shown here is derived from an EMBL/GenBank/DDBJ whole genome shotgun (WGS) entry which is preliminary data.</text>
</comment>
<dbReference type="HOGENOM" id="CLU_1198878_0_0_9"/>
<dbReference type="PATRIC" id="fig|1198630.3.peg.2366"/>
<dbReference type="GO" id="GO:0003676">
    <property type="term" value="F:nucleic acid binding"/>
    <property type="evidence" value="ECO:0007669"/>
    <property type="project" value="InterPro"/>
</dbReference>
<dbReference type="PANTHER" id="PTHR33877:SF1">
    <property type="entry name" value="TYPE IV METHYL-DIRECTED RESTRICTION ENZYME ECOKMCRA"/>
    <property type="match status" value="1"/>
</dbReference>
<keyword evidence="2" id="KW-0255">Endonuclease</keyword>
<dbReference type="Gene3D" id="1.10.30.50">
    <property type="match status" value="1"/>
</dbReference>
<evidence type="ECO:0000313" key="2">
    <source>
        <dbReference type="EMBL" id="EMT38135.1"/>
    </source>
</evidence>